<feature type="signal peptide" evidence="2">
    <location>
        <begin position="1"/>
        <end position="22"/>
    </location>
</feature>
<name>A0A7S8E670_9CHLR</name>
<keyword evidence="2" id="KW-0732">Signal</keyword>
<keyword evidence="1" id="KW-0812">Transmembrane</keyword>
<feature type="transmembrane region" description="Helical" evidence="1">
    <location>
        <begin position="38"/>
        <end position="56"/>
    </location>
</feature>
<dbReference type="AlphaFoldDB" id="A0A7S8E670"/>
<dbReference type="RefSeq" id="WP_195169153.1">
    <property type="nucleotide sequence ID" value="NZ_CP062983.1"/>
</dbReference>
<evidence type="ECO:0000256" key="1">
    <source>
        <dbReference type="SAM" id="Phobius"/>
    </source>
</evidence>
<evidence type="ECO:0000313" key="4">
    <source>
        <dbReference type="Proteomes" id="UP000594468"/>
    </source>
</evidence>
<keyword evidence="1" id="KW-0472">Membrane</keyword>
<organism evidence="3 4">
    <name type="scientific">Phototrophicus methaneseepsis</name>
    <dbReference type="NCBI Taxonomy" id="2710758"/>
    <lineage>
        <taxon>Bacteria</taxon>
        <taxon>Bacillati</taxon>
        <taxon>Chloroflexota</taxon>
        <taxon>Candidatus Thermofontia</taxon>
        <taxon>Phototrophicales</taxon>
        <taxon>Phototrophicaceae</taxon>
        <taxon>Phototrophicus</taxon>
    </lineage>
</organism>
<dbReference type="EMBL" id="CP062983">
    <property type="protein sequence ID" value="QPC81080.1"/>
    <property type="molecule type" value="Genomic_DNA"/>
</dbReference>
<keyword evidence="1" id="KW-1133">Transmembrane helix</keyword>
<feature type="chain" id="PRO_5032667872" evidence="2">
    <location>
        <begin position="23"/>
        <end position="164"/>
    </location>
</feature>
<gene>
    <name evidence="3" type="ORF">G4Y79_15355</name>
</gene>
<dbReference type="KEGG" id="pmet:G4Y79_15355"/>
<dbReference type="Proteomes" id="UP000594468">
    <property type="component" value="Chromosome"/>
</dbReference>
<accession>A0A7S8E670</accession>
<proteinExistence type="predicted"/>
<sequence length="164" mass="17861">MKMWRNFGLIFLVLLLAVPVMAQGEDPVMVTLQDNAVELVMGIVILGLLIVLGFAIQRLGVSVPQETTRDYFNLWDKSTDKLIEKFGTAADMTTSPVDNFAVDGASLIKQFIEDALRGMFGIPEEGRTGEAQKVVYQVPGGAEVTIERIEDGAKATAKTDEPKG</sequence>
<reference evidence="3 4" key="1">
    <citation type="submission" date="2020-02" db="EMBL/GenBank/DDBJ databases">
        <authorList>
            <person name="Zheng R.K."/>
            <person name="Sun C.M."/>
        </authorList>
    </citation>
    <scope>NUCLEOTIDE SEQUENCE [LARGE SCALE GENOMIC DNA]</scope>
    <source>
        <strain evidence="4">rifampicinis</strain>
    </source>
</reference>
<protein>
    <submittedName>
        <fullName evidence="3">Uncharacterized protein</fullName>
    </submittedName>
</protein>
<evidence type="ECO:0000256" key="2">
    <source>
        <dbReference type="SAM" id="SignalP"/>
    </source>
</evidence>
<keyword evidence="4" id="KW-1185">Reference proteome</keyword>
<evidence type="ECO:0000313" key="3">
    <source>
        <dbReference type="EMBL" id="QPC81080.1"/>
    </source>
</evidence>